<keyword evidence="2" id="KW-1133">Transmembrane helix</keyword>
<keyword evidence="4" id="KW-1185">Reference proteome</keyword>
<feature type="compositionally biased region" description="Polar residues" evidence="1">
    <location>
        <begin position="54"/>
        <end position="69"/>
    </location>
</feature>
<name>A0A830HRI4_9CHLO</name>
<proteinExistence type="predicted"/>
<reference evidence="3" key="1">
    <citation type="submission" date="2020-10" db="EMBL/GenBank/DDBJ databases">
        <title>Unveiling of a novel bifunctional photoreceptor, Dualchrome1, isolated from a cosmopolitan green alga.</title>
        <authorList>
            <person name="Suzuki S."/>
            <person name="Kawachi M."/>
        </authorList>
    </citation>
    <scope>NUCLEOTIDE SEQUENCE</scope>
    <source>
        <strain evidence="3">NIES 2893</strain>
    </source>
</reference>
<feature type="region of interest" description="Disordered" evidence="1">
    <location>
        <begin position="141"/>
        <end position="183"/>
    </location>
</feature>
<evidence type="ECO:0000256" key="1">
    <source>
        <dbReference type="SAM" id="MobiDB-lite"/>
    </source>
</evidence>
<feature type="region of interest" description="Disordered" evidence="1">
    <location>
        <begin position="334"/>
        <end position="368"/>
    </location>
</feature>
<feature type="transmembrane region" description="Helical" evidence="2">
    <location>
        <begin position="454"/>
        <end position="474"/>
    </location>
</feature>
<feature type="compositionally biased region" description="Basic and acidic residues" evidence="1">
    <location>
        <begin position="142"/>
        <end position="166"/>
    </location>
</feature>
<comment type="caution">
    <text evidence="3">The sequence shown here is derived from an EMBL/GenBank/DDBJ whole genome shotgun (WGS) entry which is preliminary data.</text>
</comment>
<protein>
    <submittedName>
        <fullName evidence="3">Uncharacterized protein</fullName>
    </submittedName>
</protein>
<organism evidence="3 4">
    <name type="scientific">Pycnococcus provasolii</name>
    <dbReference type="NCBI Taxonomy" id="41880"/>
    <lineage>
        <taxon>Eukaryota</taxon>
        <taxon>Viridiplantae</taxon>
        <taxon>Chlorophyta</taxon>
        <taxon>Pseudoscourfieldiophyceae</taxon>
        <taxon>Pseudoscourfieldiales</taxon>
        <taxon>Pycnococcaceae</taxon>
        <taxon>Pycnococcus</taxon>
    </lineage>
</organism>
<feature type="compositionally biased region" description="Low complexity" evidence="1">
    <location>
        <begin position="170"/>
        <end position="183"/>
    </location>
</feature>
<keyword evidence="2" id="KW-0472">Membrane</keyword>
<feature type="region of interest" description="Disordered" evidence="1">
    <location>
        <begin position="1"/>
        <end position="72"/>
    </location>
</feature>
<gene>
    <name evidence="3" type="ORF">PPROV_000840700</name>
</gene>
<feature type="transmembrane region" description="Helical" evidence="2">
    <location>
        <begin position="540"/>
        <end position="563"/>
    </location>
</feature>
<feature type="compositionally biased region" description="Low complexity" evidence="1">
    <location>
        <begin position="1"/>
        <end position="13"/>
    </location>
</feature>
<feature type="transmembrane region" description="Helical" evidence="2">
    <location>
        <begin position="118"/>
        <end position="136"/>
    </location>
</feature>
<evidence type="ECO:0000256" key="2">
    <source>
        <dbReference type="SAM" id="Phobius"/>
    </source>
</evidence>
<dbReference type="EMBL" id="BNJQ01000026">
    <property type="protein sequence ID" value="GHP09672.1"/>
    <property type="molecule type" value="Genomic_DNA"/>
</dbReference>
<accession>A0A830HRI4</accession>
<keyword evidence="2" id="KW-0812">Transmembrane</keyword>
<evidence type="ECO:0000313" key="4">
    <source>
        <dbReference type="Proteomes" id="UP000660262"/>
    </source>
</evidence>
<evidence type="ECO:0000313" key="3">
    <source>
        <dbReference type="EMBL" id="GHP09672.1"/>
    </source>
</evidence>
<feature type="compositionally biased region" description="Low complexity" evidence="1">
    <location>
        <begin position="345"/>
        <end position="354"/>
    </location>
</feature>
<dbReference type="Proteomes" id="UP000660262">
    <property type="component" value="Unassembled WGS sequence"/>
</dbReference>
<dbReference type="AlphaFoldDB" id="A0A830HRI4"/>
<sequence>MANVAPPSSSHSPSQPPHPSASADRTQTQFAHGRRRVSRGSVERRPAPSLASHDAQSPSQNGDAPSCSATPPLATSLELESADGSHLPCVQGCVSRCSGNNSLPGSTSLWGEKFDQRTVLTVLTTFLLTAFVTYLYSRRSGRSRERTASSTPEKEESGAVKAKSNENETPDAGATPTTSSSSLARALAHAVDAVPLSTEQRAALSGALEGAMLPHEIAAFRHALPPPDENVLIEQNHETSQWHLPLSPLRGDNSPTTSFTLTNNNNDDDGDNGAETWELARTPPPNARTLARTPGSSDANVLCSPELAVTAFFKAKEYTQRERHHAAELMQQEAANATRRHTSDAAHATAHATAKGSEAAARHADAFSAAEERRREEIRIAEVEAALADDLAVGVCVALVVLGAFAMRARGEDGGPVLACAAGAATRLAAVLPGAMHAPVARAVLSACRAAHVAASWASFALLASVCAGAVYRQSPRGEPSAARDAAVLGALGMLGGMLGGAGIASCGGAPGAWRATWMVFCAAHWFARTLRRSLAKDGALWALARLVLALVLPSLCASAPFASL</sequence>
<feature type="transmembrane region" description="Helical" evidence="2">
    <location>
        <begin position="486"/>
        <end position="506"/>
    </location>
</feature>